<feature type="region of interest" description="Disordered" evidence="1">
    <location>
        <begin position="220"/>
        <end position="240"/>
    </location>
</feature>
<feature type="region of interest" description="Disordered" evidence="1">
    <location>
        <begin position="90"/>
        <end position="128"/>
    </location>
</feature>
<dbReference type="HOGENOM" id="CLU_028647_2_0_1"/>
<dbReference type="EnsemblPlants" id="PGSC0003DMT400089258">
    <property type="protein sequence ID" value="PGSC0003DMT400089258"/>
    <property type="gene ID" value="PGSC0003DMG400038829"/>
</dbReference>
<dbReference type="Gramene" id="PGSC0003DMT400089258">
    <property type="protein sequence ID" value="PGSC0003DMT400089258"/>
    <property type="gene ID" value="PGSC0003DMG400038829"/>
</dbReference>
<reference evidence="2" key="2">
    <citation type="submission" date="2015-06" db="UniProtKB">
        <authorList>
            <consortium name="EnsemblPlants"/>
        </authorList>
    </citation>
    <scope>IDENTIFICATION</scope>
    <source>
        <strain evidence="2">DM1-3 516 R44</strain>
    </source>
</reference>
<reference evidence="3" key="1">
    <citation type="journal article" date="2011" name="Nature">
        <title>Genome sequence and analysis of the tuber crop potato.</title>
        <authorList>
            <consortium name="The Potato Genome Sequencing Consortium"/>
        </authorList>
    </citation>
    <scope>NUCLEOTIDE SEQUENCE [LARGE SCALE GENOMIC DNA]</scope>
    <source>
        <strain evidence="3">cv. DM1-3 516 R44</strain>
    </source>
</reference>
<dbReference type="Proteomes" id="UP000011115">
    <property type="component" value="Unassembled WGS sequence"/>
</dbReference>
<feature type="compositionally biased region" description="Low complexity" evidence="1">
    <location>
        <begin position="90"/>
        <end position="109"/>
    </location>
</feature>
<feature type="region of interest" description="Disordered" evidence="1">
    <location>
        <begin position="1"/>
        <end position="55"/>
    </location>
</feature>
<keyword evidence="3" id="KW-1185">Reference proteome</keyword>
<feature type="compositionally biased region" description="Polar residues" evidence="1">
    <location>
        <begin position="40"/>
        <end position="55"/>
    </location>
</feature>
<sequence>MTSKKAIAINGRSKSMAPTFRLINEDTDAEKDPEYAPLTGRTSPTTPRDTQNQSKKVVSYVVTASQSDEEHTLIGLLAVSASGSESASVAGSASESATGSSSHGGVVSSDEATSSGVVAVPPNTDRHSVAEEPNRWCVEGQWQIYRDASMLNEKRLKTHEITEERKVLTGSLHTIPDIHRLFQKHKFDWMPRNPGTYSEVFEVLVKDGHLVAKINKNAEKNDEAEARASPSTLCDSPKGFTPPFVPVCEALKEKDPKGDKRSSWHFAE</sequence>
<name>M1DHS7_SOLTU</name>
<protein>
    <submittedName>
        <fullName evidence="2">Integrase core domain containing protein</fullName>
    </submittedName>
</protein>
<proteinExistence type="predicted"/>
<evidence type="ECO:0000313" key="3">
    <source>
        <dbReference type="Proteomes" id="UP000011115"/>
    </source>
</evidence>
<evidence type="ECO:0000256" key="1">
    <source>
        <dbReference type="SAM" id="MobiDB-lite"/>
    </source>
</evidence>
<dbReference type="PaxDb" id="4113-PGSC0003DMT400089258"/>
<organism evidence="2 3">
    <name type="scientific">Solanum tuberosum</name>
    <name type="common">Potato</name>
    <dbReference type="NCBI Taxonomy" id="4113"/>
    <lineage>
        <taxon>Eukaryota</taxon>
        <taxon>Viridiplantae</taxon>
        <taxon>Streptophyta</taxon>
        <taxon>Embryophyta</taxon>
        <taxon>Tracheophyta</taxon>
        <taxon>Spermatophyta</taxon>
        <taxon>Magnoliopsida</taxon>
        <taxon>eudicotyledons</taxon>
        <taxon>Gunneridae</taxon>
        <taxon>Pentapetalae</taxon>
        <taxon>asterids</taxon>
        <taxon>lamiids</taxon>
        <taxon>Solanales</taxon>
        <taxon>Solanaceae</taxon>
        <taxon>Solanoideae</taxon>
        <taxon>Solaneae</taxon>
        <taxon>Solanum</taxon>
    </lineage>
</organism>
<dbReference type="InParanoid" id="M1DHS7"/>
<evidence type="ECO:0000313" key="2">
    <source>
        <dbReference type="EnsemblPlants" id="PGSC0003DMT400089258"/>
    </source>
</evidence>
<dbReference type="AlphaFoldDB" id="M1DHS7"/>
<accession>M1DHS7</accession>